<comment type="subcellular location">
    <subcellularLocation>
        <location evidence="1">Membrane</location>
        <topology evidence="1">Multi-pass membrane protein</topology>
    </subcellularLocation>
</comment>
<keyword evidence="5 10" id="KW-1133">Transmembrane helix</keyword>
<dbReference type="InterPro" id="IPR012336">
    <property type="entry name" value="Thioredoxin-like_fold"/>
</dbReference>
<keyword evidence="4" id="KW-0874">Quinone</keyword>
<evidence type="ECO:0000313" key="13">
    <source>
        <dbReference type="EMBL" id="SEB17103.1"/>
    </source>
</evidence>
<evidence type="ECO:0000256" key="3">
    <source>
        <dbReference type="ARBA" id="ARBA00022692"/>
    </source>
</evidence>
<gene>
    <name evidence="13" type="ORF">SAMN05443550_113142</name>
</gene>
<dbReference type="Pfam" id="PF07884">
    <property type="entry name" value="VKOR"/>
    <property type="match status" value="1"/>
</dbReference>
<evidence type="ECO:0000256" key="8">
    <source>
        <dbReference type="ARBA" id="ARBA00023157"/>
    </source>
</evidence>
<feature type="transmembrane region" description="Helical" evidence="10">
    <location>
        <begin position="156"/>
        <end position="176"/>
    </location>
</feature>
<dbReference type="GO" id="GO:0016020">
    <property type="term" value="C:membrane"/>
    <property type="evidence" value="ECO:0007669"/>
    <property type="project" value="UniProtKB-SubCell"/>
</dbReference>
<dbReference type="GO" id="GO:0048038">
    <property type="term" value="F:quinone binding"/>
    <property type="evidence" value="ECO:0007669"/>
    <property type="project" value="UniProtKB-KW"/>
</dbReference>
<accession>A0A1H4H5J1</accession>
<organism evidence="13 14">
    <name type="scientific">Pedobacter hartonius</name>
    <dbReference type="NCBI Taxonomy" id="425514"/>
    <lineage>
        <taxon>Bacteria</taxon>
        <taxon>Pseudomonadati</taxon>
        <taxon>Bacteroidota</taxon>
        <taxon>Sphingobacteriia</taxon>
        <taxon>Sphingobacteriales</taxon>
        <taxon>Sphingobacteriaceae</taxon>
        <taxon>Pedobacter</taxon>
    </lineage>
</organism>
<dbReference type="Gene3D" id="3.40.30.10">
    <property type="entry name" value="Glutaredoxin"/>
    <property type="match status" value="1"/>
</dbReference>
<dbReference type="STRING" id="425514.SAMN05443550_113142"/>
<dbReference type="EMBL" id="FNRA01000013">
    <property type="protein sequence ID" value="SEB17103.1"/>
    <property type="molecule type" value="Genomic_DNA"/>
</dbReference>
<feature type="domain" description="Thioredoxin-like fold" evidence="12">
    <location>
        <begin position="394"/>
        <end position="539"/>
    </location>
</feature>
<feature type="transmembrane region" description="Helical" evidence="10">
    <location>
        <begin position="266"/>
        <end position="284"/>
    </location>
</feature>
<feature type="transmembrane region" description="Helical" evidence="10">
    <location>
        <begin position="296"/>
        <end position="316"/>
    </location>
</feature>
<feature type="transmembrane region" description="Helical" evidence="10">
    <location>
        <begin position="182"/>
        <end position="204"/>
    </location>
</feature>
<dbReference type="InterPro" id="IPR038354">
    <property type="entry name" value="VKOR_sf"/>
</dbReference>
<feature type="transmembrane region" description="Helical" evidence="10">
    <location>
        <begin position="237"/>
        <end position="260"/>
    </location>
</feature>
<evidence type="ECO:0000256" key="4">
    <source>
        <dbReference type="ARBA" id="ARBA00022719"/>
    </source>
</evidence>
<protein>
    <submittedName>
        <fullName evidence="13">Uncharacterized membrane protein</fullName>
    </submittedName>
</protein>
<evidence type="ECO:0000256" key="9">
    <source>
        <dbReference type="ARBA" id="ARBA00023284"/>
    </source>
</evidence>
<evidence type="ECO:0000256" key="5">
    <source>
        <dbReference type="ARBA" id="ARBA00022989"/>
    </source>
</evidence>
<evidence type="ECO:0000256" key="1">
    <source>
        <dbReference type="ARBA" id="ARBA00004141"/>
    </source>
</evidence>
<dbReference type="Pfam" id="PF13462">
    <property type="entry name" value="Thioredoxin_4"/>
    <property type="match status" value="1"/>
</dbReference>
<dbReference type="InterPro" id="IPR036249">
    <property type="entry name" value="Thioredoxin-like_sf"/>
</dbReference>
<dbReference type="AlphaFoldDB" id="A0A1H4H5J1"/>
<sequence length="549" mass="61415">MMQTLNNLLFASDNEVDKVYMYLRLLNVPVSRHAVKSELMDHPDANSLLSISDTIAGFGVENVAAMVSSEELDQISAPFLVRTQSGEGLSLAIVKEINHDSVTYMPSGQQRWQRIRKDLFLQDFQRLVLVGAVNDTTRHPQFAIDQKKEESQQRKITFGMLALPLLTVSLIVLSLFKYRLAAIIPSLYTILSLAGVMVGSLLLWHEIDRQSTLLKQVCAGGKRVNCDSILSSQASAVFGVSWSLIGFSYFAGSLLAILTMGIMNSLLFECFTLLSSGALIYTAFSLYYQWRIAKQWCLLCLYTQGILILQAGLLVSNSKISMFNALIPENLILPMITCYILPFVLGLIIVPVIKKAREGEEYQKSLAHLKSNAEVLKALLYTQPMITSSANGLGITLGREDARHRLIKVCNPYCGPCASAHVVIDEILADNPDLQIQIIFTASDDDQDRKAAPARHLMAVSDSADEGLLKQALDDWYLAETKDYSAFAAKYPVHDKLQQQGSKVKAMREWCDQMEIRFTPTFFLDGYQLPRSYQIGDLKKLRWAEDEDK</sequence>
<feature type="transmembrane region" description="Helical" evidence="10">
    <location>
        <begin position="331"/>
        <end position="353"/>
    </location>
</feature>
<feature type="domain" description="Vitamin K epoxide reductase" evidence="11">
    <location>
        <begin position="188"/>
        <end position="311"/>
    </location>
</feature>
<keyword evidence="3 10" id="KW-0812">Transmembrane</keyword>
<reference evidence="13 14" key="1">
    <citation type="submission" date="2016-10" db="EMBL/GenBank/DDBJ databases">
        <authorList>
            <person name="de Groot N.N."/>
        </authorList>
    </citation>
    <scope>NUCLEOTIDE SEQUENCE [LARGE SCALE GENOMIC DNA]</scope>
    <source>
        <strain evidence="13 14">DSM 19033</strain>
    </source>
</reference>
<dbReference type="SUPFAM" id="SSF52833">
    <property type="entry name" value="Thioredoxin-like"/>
    <property type="match status" value="1"/>
</dbReference>
<proteinExistence type="inferred from homology"/>
<evidence type="ECO:0000313" key="14">
    <source>
        <dbReference type="Proteomes" id="UP000198850"/>
    </source>
</evidence>
<keyword evidence="14" id="KW-1185">Reference proteome</keyword>
<keyword evidence="7 10" id="KW-0472">Membrane</keyword>
<evidence type="ECO:0000256" key="2">
    <source>
        <dbReference type="ARBA" id="ARBA00006214"/>
    </source>
</evidence>
<evidence type="ECO:0000256" key="6">
    <source>
        <dbReference type="ARBA" id="ARBA00023002"/>
    </source>
</evidence>
<dbReference type="GO" id="GO:0016491">
    <property type="term" value="F:oxidoreductase activity"/>
    <property type="evidence" value="ECO:0007669"/>
    <property type="project" value="UniProtKB-KW"/>
</dbReference>
<evidence type="ECO:0000256" key="10">
    <source>
        <dbReference type="SAM" id="Phobius"/>
    </source>
</evidence>
<dbReference type="Proteomes" id="UP000198850">
    <property type="component" value="Unassembled WGS sequence"/>
</dbReference>
<dbReference type="CDD" id="cd12921">
    <property type="entry name" value="VKOR_4"/>
    <property type="match status" value="1"/>
</dbReference>
<keyword evidence="6" id="KW-0560">Oxidoreductase</keyword>
<dbReference type="InterPro" id="IPR012932">
    <property type="entry name" value="VKOR"/>
</dbReference>
<comment type="similarity">
    <text evidence="2">Belongs to the VKOR family.</text>
</comment>
<keyword evidence="8" id="KW-1015">Disulfide bond</keyword>
<dbReference type="Gene3D" id="1.20.1440.130">
    <property type="entry name" value="VKOR domain"/>
    <property type="match status" value="1"/>
</dbReference>
<name>A0A1H4H5J1_9SPHI</name>
<dbReference type="OrthoDB" id="1100563at2"/>
<dbReference type="RefSeq" id="WP_090559616.1">
    <property type="nucleotide sequence ID" value="NZ_FNRA01000013.1"/>
</dbReference>
<evidence type="ECO:0000259" key="12">
    <source>
        <dbReference type="Pfam" id="PF13462"/>
    </source>
</evidence>
<evidence type="ECO:0000256" key="7">
    <source>
        <dbReference type="ARBA" id="ARBA00023136"/>
    </source>
</evidence>
<keyword evidence="9" id="KW-0676">Redox-active center</keyword>
<evidence type="ECO:0000259" key="11">
    <source>
        <dbReference type="Pfam" id="PF07884"/>
    </source>
</evidence>